<comment type="caution">
    <text evidence="1">The sequence shown here is derived from an EMBL/GenBank/DDBJ whole genome shotgun (WGS) entry which is preliminary data.</text>
</comment>
<sequence>MYVTSPLHKEPTVQISDWETQIVSPCADYYRSVAKEVQATLVSSGRRKALREAAQVQTLSVFSDMTIQVRSFWASQAQSSTDNETDNSQRGVLFL</sequence>
<gene>
    <name evidence="1" type="ORF">PsYK624_006260</name>
</gene>
<dbReference type="AlphaFoldDB" id="A0A9P3L748"/>
<name>A0A9P3L748_9APHY</name>
<evidence type="ECO:0000313" key="1">
    <source>
        <dbReference type="EMBL" id="GJE84550.1"/>
    </source>
</evidence>
<dbReference type="EMBL" id="BPQB01000001">
    <property type="protein sequence ID" value="GJE84550.1"/>
    <property type="molecule type" value="Genomic_DNA"/>
</dbReference>
<dbReference type="Proteomes" id="UP000703269">
    <property type="component" value="Unassembled WGS sequence"/>
</dbReference>
<reference evidence="1 2" key="1">
    <citation type="submission" date="2021-08" db="EMBL/GenBank/DDBJ databases">
        <title>Draft Genome Sequence of Phanerochaete sordida strain YK-624.</title>
        <authorList>
            <person name="Mori T."/>
            <person name="Dohra H."/>
            <person name="Suzuki T."/>
            <person name="Kawagishi H."/>
            <person name="Hirai H."/>
        </authorList>
    </citation>
    <scope>NUCLEOTIDE SEQUENCE [LARGE SCALE GENOMIC DNA]</scope>
    <source>
        <strain evidence="1 2">YK-624</strain>
    </source>
</reference>
<keyword evidence="2" id="KW-1185">Reference proteome</keyword>
<protein>
    <submittedName>
        <fullName evidence="1">Uncharacterized protein</fullName>
    </submittedName>
</protein>
<proteinExistence type="predicted"/>
<accession>A0A9P3L748</accession>
<evidence type="ECO:0000313" key="2">
    <source>
        <dbReference type="Proteomes" id="UP000703269"/>
    </source>
</evidence>
<organism evidence="1 2">
    <name type="scientific">Phanerochaete sordida</name>
    <dbReference type="NCBI Taxonomy" id="48140"/>
    <lineage>
        <taxon>Eukaryota</taxon>
        <taxon>Fungi</taxon>
        <taxon>Dikarya</taxon>
        <taxon>Basidiomycota</taxon>
        <taxon>Agaricomycotina</taxon>
        <taxon>Agaricomycetes</taxon>
        <taxon>Polyporales</taxon>
        <taxon>Phanerochaetaceae</taxon>
        <taxon>Phanerochaete</taxon>
    </lineage>
</organism>